<feature type="compositionally biased region" description="Low complexity" evidence="1">
    <location>
        <begin position="268"/>
        <end position="285"/>
    </location>
</feature>
<dbReference type="OrthoDB" id="3265533at2"/>
<feature type="transmembrane region" description="Helical" evidence="2">
    <location>
        <begin position="170"/>
        <end position="193"/>
    </location>
</feature>
<dbReference type="Pfam" id="PF26366">
    <property type="entry name" value="DUF8094"/>
    <property type="match status" value="1"/>
</dbReference>
<gene>
    <name evidence="4" type="ORF">E3N84_04045</name>
</gene>
<evidence type="ECO:0000313" key="4">
    <source>
        <dbReference type="EMBL" id="TFB79296.1"/>
    </source>
</evidence>
<keyword evidence="2" id="KW-0812">Transmembrane</keyword>
<feature type="region of interest" description="Disordered" evidence="1">
    <location>
        <begin position="200"/>
        <end position="235"/>
    </location>
</feature>
<sequence length="586" mass="62850">MRFIVAIVSFIVAFVMISYGIAQRTVLAEPDHVAASTALGTSAPVTVIDGKVLNSNPGRQKVLITGSGTVFAAYGKTTDVLAWIGDATYNEVRLNKKTSTLSNEVVQGTEATVPDPHDSDLWLDEFTRDNQLTFVVNIPQDVSVIILSDGTAPAPGQVSITWPVDNRTPWSGPLIVGGVLLLLAGLALYLWALSHLRKARGPRRRPPRMPKPPKRLKYKVPKQKSLQAPRGRRAAGRAGMVTGMVVAGALVLTGCTAESWPEFLGGEAASSPSPTPSVSAPPVSTDKPPVVSTPQLESIVSKIALVAQQADAERDSDLIAERFAGPALDLREANYAIRKADKNYKPLPAIPSSPVEVTLPQQNDKWPRTVFTVVHDPKDTEVAPTALMLVQQSPRENYKVVYAMQLESGPVLPELAAANVGTQRLQPDIKLFALQPDQLALAYGDVLLNGESSEYYKYFDLENDSLAQSIGFDAKQKRKSSIPRIAKMTFGNLAGDGEVIPMVTNDSGAIVATYLNETETVKPTEPGALINAEGAVKSLSRVSSTTKGTLATYGDQLLFYVPPASSGQKIVLIGWASALIAARELK</sequence>
<keyword evidence="2" id="KW-0472">Membrane</keyword>
<feature type="transmembrane region" description="Helical" evidence="2">
    <location>
        <begin position="234"/>
        <end position="252"/>
    </location>
</feature>
<dbReference type="AlphaFoldDB" id="A0A4R8VAC2"/>
<evidence type="ECO:0000256" key="1">
    <source>
        <dbReference type="SAM" id="MobiDB-lite"/>
    </source>
</evidence>
<feature type="compositionally biased region" description="Basic residues" evidence="1">
    <location>
        <begin position="200"/>
        <end position="222"/>
    </location>
</feature>
<keyword evidence="2" id="KW-1133">Transmembrane helix</keyword>
<comment type="caution">
    <text evidence="4">The sequence shown here is derived from an EMBL/GenBank/DDBJ whole genome shotgun (WGS) entry which is preliminary data.</text>
</comment>
<evidence type="ECO:0000256" key="2">
    <source>
        <dbReference type="SAM" id="Phobius"/>
    </source>
</evidence>
<proteinExistence type="predicted"/>
<reference evidence="4 5" key="1">
    <citation type="submission" date="2019-03" db="EMBL/GenBank/DDBJ databases">
        <title>Genomics of glacier-inhabiting Cryobacterium strains.</title>
        <authorList>
            <person name="Liu Q."/>
            <person name="Xin Y.-H."/>
        </authorList>
    </citation>
    <scope>NUCLEOTIDE SEQUENCE [LARGE SCALE GENOMIC DNA]</scope>
    <source>
        <strain evidence="4 5">CGMCC 1.10440</strain>
    </source>
</reference>
<dbReference type="Proteomes" id="UP000298488">
    <property type="component" value="Unassembled WGS sequence"/>
</dbReference>
<organism evidence="4 5">
    <name type="scientific">Terrimesophilobacter mesophilus</name>
    <dbReference type="NCBI Taxonomy" id="433647"/>
    <lineage>
        <taxon>Bacteria</taxon>
        <taxon>Bacillati</taxon>
        <taxon>Actinomycetota</taxon>
        <taxon>Actinomycetes</taxon>
        <taxon>Micrococcales</taxon>
        <taxon>Microbacteriaceae</taxon>
        <taxon>Terrimesophilobacter</taxon>
    </lineage>
</organism>
<evidence type="ECO:0000259" key="3">
    <source>
        <dbReference type="Pfam" id="PF26366"/>
    </source>
</evidence>
<evidence type="ECO:0000313" key="5">
    <source>
        <dbReference type="Proteomes" id="UP000298488"/>
    </source>
</evidence>
<dbReference type="EMBL" id="SOFI01000003">
    <property type="protein sequence ID" value="TFB79296.1"/>
    <property type="molecule type" value="Genomic_DNA"/>
</dbReference>
<protein>
    <recommendedName>
        <fullName evidence="3">DUF8094 domain-containing protein</fullName>
    </recommendedName>
</protein>
<keyword evidence="5" id="KW-1185">Reference proteome</keyword>
<dbReference type="InterPro" id="IPR058407">
    <property type="entry name" value="DUF8094"/>
</dbReference>
<feature type="region of interest" description="Disordered" evidence="1">
    <location>
        <begin position="265"/>
        <end position="291"/>
    </location>
</feature>
<name>A0A4R8VAC2_9MICO</name>
<dbReference type="RefSeq" id="WP_134542226.1">
    <property type="nucleotide sequence ID" value="NZ_JACHBP010000001.1"/>
</dbReference>
<accession>A0A4R8VAC2</accession>
<feature type="domain" description="DUF8094" evidence="3">
    <location>
        <begin position="289"/>
        <end position="582"/>
    </location>
</feature>